<feature type="domain" description="Ribonuclease J C-terminal" evidence="1">
    <location>
        <begin position="470"/>
        <end position="571"/>
    </location>
</feature>
<name>A0A4P6MBW2_9MOLU</name>
<gene>
    <name evidence="3" type="ORF">EXT02_00540</name>
</gene>
<sequence length="574" mass="65472">MNNFQITNWRFQVNDIKFFALGGLGESGKNFYVLQINESYFLLDAGLKYPNTALYGIDSMIADYYKLQDIKDKIKGVFLSSAFETNLGALPYLMKDFDIPVYASYFTMQVLKAHFQSHKINYRNFNLQIVKSDERLIFDDVAVAFFATSQLIPETLGMVFQTKRGSIVYSGDLKLLHSKNKFFQTNFTRLAQLAQPKVLAFLPSCRGAFSTSSHNNDASSFEHKLNNYFSNHLLKSEGIIVIPSLMPDLLKIQSIVDLACRLNFKITFLGRKSEKIIDIALKKGFLKVPSFNLVELKTLEDSKKHPKLVVFVLGKHFESLFHLQKMCQKTDTLIHLTPQDLVLLMSKEMAGIAKMQSQTLDLLSRHNIQAHVLVKDLDACSNDYEKTLKLMLNFLKPQYIIPVMGEYRHQYQVQKIAQSLGFKLNQTFLLENGSIWHCDPQKDAFAESNTGVLTEILIDGTPVIGGQDFIMKDRELLAADGVVIVVANVNAKHKKIVGAPQLVSKGFLADSETSYIFPKLKAIFDEKSEIFLKKKYLKWNDFKKNIRESLVKFLFKETKKRPIVIPIFISVKSE</sequence>
<dbReference type="InterPro" id="IPR036866">
    <property type="entry name" value="RibonucZ/Hydroxyglut_hydro"/>
</dbReference>
<feature type="domain" description="Ribonuclease J beta-CASP" evidence="2">
    <location>
        <begin position="240"/>
        <end position="361"/>
    </location>
</feature>
<dbReference type="Gene3D" id="3.60.15.10">
    <property type="entry name" value="Ribonuclease Z/Hydroxyacylglutathione hydrolase-like"/>
    <property type="match status" value="1"/>
</dbReference>
<dbReference type="Proteomes" id="UP000289726">
    <property type="component" value="Chromosome"/>
</dbReference>
<accession>A0A4P6MBW2</accession>
<evidence type="ECO:0000259" key="2">
    <source>
        <dbReference type="Pfam" id="PF22505"/>
    </source>
</evidence>
<dbReference type="EMBL" id="CP035949">
    <property type="protein sequence ID" value="QBF23713.1"/>
    <property type="molecule type" value="Genomic_DNA"/>
</dbReference>
<dbReference type="InterPro" id="IPR042173">
    <property type="entry name" value="RNase_J_2"/>
</dbReference>
<dbReference type="CDD" id="cd07714">
    <property type="entry name" value="RNaseJ_MBL-fold"/>
    <property type="match status" value="1"/>
</dbReference>
<dbReference type="Pfam" id="PF17770">
    <property type="entry name" value="RNase_J_C"/>
    <property type="match status" value="1"/>
</dbReference>
<organism evidence="3 4">
    <name type="scientific">'Catharanthus roseus' aster yellows phytoplasma</name>
    <dbReference type="NCBI Taxonomy" id="1193712"/>
    <lineage>
        <taxon>Bacteria</taxon>
        <taxon>Bacillati</taxon>
        <taxon>Mycoplasmatota</taxon>
        <taxon>Mollicutes</taxon>
        <taxon>Acholeplasmatales</taxon>
        <taxon>Acholeplasmataceae</taxon>
        <taxon>Candidatus Phytoplasma</taxon>
        <taxon>16SrI (Aster yellows group)</taxon>
    </lineage>
</organism>
<dbReference type="InterPro" id="IPR055132">
    <property type="entry name" value="RNase_J_b_CASP"/>
</dbReference>
<dbReference type="Gene3D" id="3.40.50.10710">
    <property type="entry name" value="Metallo-hydrolase/oxidoreductase"/>
    <property type="match status" value="1"/>
</dbReference>
<evidence type="ECO:0000259" key="1">
    <source>
        <dbReference type="Pfam" id="PF17770"/>
    </source>
</evidence>
<dbReference type="AlphaFoldDB" id="A0A4P6MBW2"/>
<keyword evidence="4" id="KW-1185">Reference proteome</keyword>
<reference evidence="3 4" key="1">
    <citation type="submission" date="2019-02" db="EMBL/GenBank/DDBJ databases">
        <title>Draft Genome Sequence of Maize Bushy Stunt-like Phytoplasma group 16SrI-B (Aster yellows) in South Africa.</title>
        <authorList>
            <person name="Coetzee B."/>
            <person name="Douglas-Smit N."/>
            <person name="Maree H.J."/>
            <person name="Burger J.T."/>
            <person name="Kruger K."/>
            <person name="Pietersen G."/>
        </authorList>
    </citation>
    <scope>NUCLEOTIDE SEQUENCE [LARGE SCALE GENOMIC DNA]</scope>
    <source>
        <strain evidence="3 4">De Villa</strain>
    </source>
</reference>
<dbReference type="InterPro" id="IPR041636">
    <property type="entry name" value="RNase_J_C"/>
</dbReference>
<protein>
    <submittedName>
        <fullName evidence="3">Ribonuclease J</fullName>
    </submittedName>
</protein>
<evidence type="ECO:0000313" key="3">
    <source>
        <dbReference type="EMBL" id="QBF23713.1"/>
    </source>
</evidence>
<evidence type="ECO:0000313" key="4">
    <source>
        <dbReference type="Proteomes" id="UP000289726"/>
    </source>
</evidence>
<dbReference type="PANTHER" id="PTHR43694">
    <property type="entry name" value="RIBONUCLEASE J"/>
    <property type="match status" value="1"/>
</dbReference>
<dbReference type="Gene3D" id="3.10.20.580">
    <property type="match status" value="1"/>
</dbReference>
<proteinExistence type="predicted"/>
<dbReference type="SUPFAM" id="SSF56281">
    <property type="entry name" value="Metallo-hydrolase/oxidoreductase"/>
    <property type="match status" value="1"/>
</dbReference>
<dbReference type="PANTHER" id="PTHR43694:SF1">
    <property type="entry name" value="RIBONUCLEASE J"/>
    <property type="match status" value="1"/>
</dbReference>
<dbReference type="Pfam" id="PF22505">
    <property type="entry name" value="RNase_J_b_CASP"/>
    <property type="match status" value="1"/>
</dbReference>